<sequence length="363" mass="38321">MKSATIRLGLLLSIACGLALLVGCGGPKTPPPPEKLKVDRFTTQQGLPHDHITALVSFGTQVWAGTRNGLARFDGVNWQVHVTKNTNALGSNIIENLTVADGAVWISTDNGVTRTDGTNWASIFTGSRARAATARGSEIAVATAHGVDYTTGGSFISLSKETAGLVYDEVQALCYDANGKLWVGTRAGMAQLNGQVFQNFTGPAQQPMGTSLIEIPPNPPNCQLVGNNINAIVPYKGKLAIATTSGLTITDMANQWTSYTSTHKKWVQRAGKIFEEQAPGNSPLPGPSITALAVAPNDAALFVGTNKGLAILQDGKWLEFENRLATVPSGAITALVMHEKDLWVGTQSGLFRIINLASLLSAS</sequence>
<gene>
    <name evidence="1" type="ORF">OZSIB_2097</name>
</gene>
<organism evidence="1 2">
    <name type="scientific">Candidatus Ozemobacter sibiricus</name>
    <dbReference type="NCBI Taxonomy" id="2268124"/>
    <lineage>
        <taxon>Bacteria</taxon>
        <taxon>Candidatus Ozemobacteria</taxon>
        <taxon>Candidatus Ozemobacterales</taxon>
        <taxon>Candidatus Ozemobacteraceae</taxon>
        <taxon>Candidatus Ozemobacter</taxon>
    </lineage>
</organism>
<evidence type="ECO:0000313" key="2">
    <source>
        <dbReference type="Proteomes" id="UP000252355"/>
    </source>
</evidence>
<dbReference type="EMBL" id="QOQW01000002">
    <property type="protein sequence ID" value="RCK81228.1"/>
    <property type="molecule type" value="Genomic_DNA"/>
</dbReference>
<dbReference type="Gene3D" id="2.130.10.10">
    <property type="entry name" value="YVTN repeat-like/Quinoprotein amine dehydrogenase"/>
    <property type="match status" value="2"/>
</dbReference>
<dbReference type="GO" id="GO:0016301">
    <property type="term" value="F:kinase activity"/>
    <property type="evidence" value="ECO:0007669"/>
    <property type="project" value="UniProtKB-KW"/>
</dbReference>
<dbReference type="Pfam" id="PF07494">
    <property type="entry name" value="Reg_prop"/>
    <property type="match status" value="1"/>
</dbReference>
<proteinExistence type="predicted"/>
<accession>A0A367ZSW8</accession>
<dbReference type="SUPFAM" id="SSF50998">
    <property type="entry name" value="Quinoprotein alcohol dehydrogenase-like"/>
    <property type="match status" value="1"/>
</dbReference>
<dbReference type="InterPro" id="IPR015943">
    <property type="entry name" value="WD40/YVTN_repeat-like_dom_sf"/>
</dbReference>
<dbReference type="AlphaFoldDB" id="A0A367ZSW8"/>
<reference evidence="1 2" key="1">
    <citation type="submission" date="2018-05" db="EMBL/GenBank/DDBJ databases">
        <title>A metagenomic window into the 2 km-deep terrestrial subsurface aquifer revealed taxonomically and functionally diverse microbial community comprising novel uncultured bacterial lineages.</title>
        <authorList>
            <person name="Kadnikov V.V."/>
            <person name="Mardanov A.V."/>
            <person name="Beletsky A.V."/>
            <person name="Banks D."/>
            <person name="Pimenov N.V."/>
            <person name="Frank Y.A."/>
            <person name="Karnachuk O.V."/>
            <person name="Ravin N.V."/>
        </authorList>
    </citation>
    <scope>NUCLEOTIDE SEQUENCE [LARGE SCALE GENOMIC DNA]</scope>
    <source>
        <strain evidence="1">BY5</strain>
    </source>
</reference>
<protein>
    <submittedName>
        <fullName evidence="1">Two-component system sensor histidine kinase/response regulator, hybrid ('one-component system')</fullName>
    </submittedName>
</protein>
<dbReference type="Proteomes" id="UP000252355">
    <property type="component" value="Unassembled WGS sequence"/>
</dbReference>
<dbReference type="PROSITE" id="PS51257">
    <property type="entry name" value="PROKAR_LIPOPROTEIN"/>
    <property type="match status" value="1"/>
</dbReference>
<evidence type="ECO:0000313" key="1">
    <source>
        <dbReference type="EMBL" id="RCK81228.1"/>
    </source>
</evidence>
<dbReference type="InterPro" id="IPR011047">
    <property type="entry name" value="Quinoprotein_ADH-like_sf"/>
</dbReference>
<name>A0A367ZSW8_9BACT</name>
<keyword evidence="1" id="KW-0418">Kinase</keyword>
<keyword evidence="1" id="KW-0808">Transferase</keyword>
<dbReference type="InterPro" id="IPR011110">
    <property type="entry name" value="Reg_prop"/>
</dbReference>
<comment type="caution">
    <text evidence="1">The sequence shown here is derived from an EMBL/GenBank/DDBJ whole genome shotgun (WGS) entry which is preliminary data.</text>
</comment>